<gene>
    <name evidence="4" type="ORF">RM574_07450</name>
</gene>
<evidence type="ECO:0000256" key="1">
    <source>
        <dbReference type="ARBA" id="ARBA00023125"/>
    </source>
</evidence>
<comment type="caution">
    <text evidence="4">The sequence shown here is derived from an EMBL/GenBank/DDBJ whole genome shotgun (WGS) entry which is preliminary data.</text>
</comment>
<protein>
    <submittedName>
        <fullName evidence="4">Helix-turn-helix domain-containing protein</fullName>
    </submittedName>
</protein>
<feature type="domain" description="HTH tetR-type" evidence="3">
    <location>
        <begin position="1"/>
        <end position="57"/>
    </location>
</feature>
<dbReference type="PANTHER" id="PTHR30055:SF146">
    <property type="entry name" value="HTH-TYPE TRANSCRIPTIONAL DUAL REGULATOR CECR"/>
    <property type="match status" value="1"/>
</dbReference>
<evidence type="ECO:0000256" key="2">
    <source>
        <dbReference type="PROSITE-ProRule" id="PRU00335"/>
    </source>
</evidence>
<sequence length="180" mass="20095">MSAIRAAVVEFAERGYEGTSTESIAQRVGVSQPYLFRLFKNKRELFLAAAAYSMRETMRVFEEAADAVGGEGPKAAMGAAYKELIERRPEFPQMFLRIYGQAAAARGAGDEEFAEELRRDWTELWDFLLLRLGGDAEEAAQFMAMGMLINNLVSLGFPPAHHVWCGFEEKDVPVAKEFQG</sequence>
<dbReference type="Gene3D" id="1.10.357.10">
    <property type="entry name" value="Tetracycline Repressor, domain 2"/>
    <property type="match status" value="1"/>
</dbReference>
<dbReference type="InterPro" id="IPR050109">
    <property type="entry name" value="HTH-type_TetR-like_transc_reg"/>
</dbReference>
<dbReference type="Proteomes" id="UP001183607">
    <property type="component" value="Unassembled WGS sequence"/>
</dbReference>
<dbReference type="SUPFAM" id="SSF46689">
    <property type="entry name" value="Homeodomain-like"/>
    <property type="match status" value="1"/>
</dbReference>
<feature type="DNA-binding region" description="H-T-H motif" evidence="2">
    <location>
        <begin position="20"/>
        <end position="39"/>
    </location>
</feature>
<dbReference type="RefSeq" id="WP_093853970.1">
    <property type="nucleotide sequence ID" value="NZ_JAVRER010000008.1"/>
</dbReference>
<keyword evidence="1 2" id="KW-0238">DNA-binding</keyword>
<dbReference type="AlphaFoldDB" id="A0ABD5E1L2"/>
<dbReference type="GO" id="GO:0003677">
    <property type="term" value="F:DNA binding"/>
    <property type="evidence" value="ECO:0007669"/>
    <property type="project" value="UniProtKB-UniRule"/>
</dbReference>
<name>A0ABD5E1L2_9ACTN</name>
<dbReference type="PRINTS" id="PR00455">
    <property type="entry name" value="HTHTETR"/>
</dbReference>
<evidence type="ECO:0000259" key="3">
    <source>
        <dbReference type="PROSITE" id="PS50977"/>
    </source>
</evidence>
<reference evidence="5" key="1">
    <citation type="submission" date="2023-07" db="EMBL/GenBank/DDBJ databases">
        <title>30 novel species of actinomycetes from the DSMZ collection.</title>
        <authorList>
            <person name="Nouioui I."/>
        </authorList>
    </citation>
    <scope>NUCLEOTIDE SEQUENCE [LARGE SCALE GENOMIC DNA]</scope>
    <source>
        <strain evidence="5">DSM 41982</strain>
    </source>
</reference>
<dbReference type="PROSITE" id="PS50977">
    <property type="entry name" value="HTH_TETR_2"/>
    <property type="match status" value="1"/>
</dbReference>
<dbReference type="InterPro" id="IPR001647">
    <property type="entry name" value="HTH_TetR"/>
</dbReference>
<dbReference type="InterPro" id="IPR009057">
    <property type="entry name" value="Homeodomain-like_sf"/>
</dbReference>
<proteinExistence type="predicted"/>
<dbReference type="PANTHER" id="PTHR30055">
    <property type="entry name" value="HTH-TYPE TRANSCRIPTIONAL REGULATOR RUTR"/>
    <property type="match status" value="1"/>
</dbReference>
<evidence type="ECO:0000313" key="5">
    <source>
        <dbReference type="Proteomes" id="UP001183607"/>
    </source>
</evidence>
<dbReference type="EMBL" id="JAVRER010000008">
    <property type="protein sequence ID" value="MDT0415326.1"/>
    <property type="molecule type" value="Genomic_DNA"/>
</dbReference>
<evidence type="ECO:0000313" key="4">
    <source>
        <dbReference type="EMBL" id="MDT0415326.1"/>
    </source>
</evidence>
<dbReference type="Pfam" id="PF00440">
    <property type="entry name" value="TetR_N"/>
    <property type="match status" value="1"/>
</dbReference>
<accession>A0ABD5E1L2</accession>
<organism evidence="4 5">
    <name type="scientific">Streptomyces evansiae</name>
    <dbReference type="NCBI Taxonomy" id="3075535"/>
    <lineage>
        <taxon>Bacteria</taxon>
        <taxon>Bacillati</taxon>
        <taxon>Actinomycetota</taxon>
        <taxon>Actinomycetes</taxon>
        <taxon>Kitasatosporales</taxon>
        <taxon>Streptomycetaceae</taxon>
        <taxon>Streptomyces</taxon>
    </lineage>
</organism>